<evidence type="ECO:0000313" key="3">
    <source>
        <dbReference type="Proteomes" id="UP000681526"/>
    </source>
</evidence>
<proteinExistence type="predicted"/>
<dbReference type="Proteomes" id="UP000681526">
    <property type="component" value="Unassembled WGS sequence"/>
</dbReference>
<comment type="caution">
    <text evidence="2">The sequence shown here is derived from an EMBL/GenBank/DDBJ whole genome shotgun (WGS) entry which is preliminary data.</text>
</comment>
<keyword evidence="3" id="KW-1185">Reference proteome</keyword>
<accession>A0ABM8V1F9</accession>
<protein>
    <recommendedName>
        <fullName evidence="4">Lipoprotein</fullName>
    </recommendedName>
</protein>
<dbReference type="PROSITE" id="PS51257">
    <property type="entry name" value="PROKAR_LIPOPROTEIN"/>
    <property type="match status" value="1"/>
</dbReference>
<dbReference type="EMBL" id="CAJRAY010000020">
    <property type="protein sequence ID" value="CAG5081004.1"/>
    <property type="molecule type" value="Genomic_DNA"/>
</dbReference>
<reference evidence="2 3" key="1">
    <citation type="submission" date="2021-04" db="EMBL/GenBank/DDBJ databases">
        <authorList>
            <person name="Rakotoarivonina H."/>
        </authorList>
    </citation>
    <scope>NUCLEOTIDE SEQUENCE [LARGE SCALE GENOMIC DNA]</scope>
    <source>
        <strain evidence="2 3">XE</strain>
    </source>
</reference>
<dbReference type="RefSeq" id="WP_213483684.1">
    <property type="nucleotide sequence ID" value="NZ_CAJRAY010000020.1"/>
</dbReference>
<gene>
    <name evidence="2" type="primary">txxe 3913</name>
    <name evidence="2" type="ORF">TXXE_04670</name>
</gene>
<sequence>MCISFQRKLTKLFKAPILVVLVLTSLLIGCSDTPENPHAGEMVFQGEGAKWEVSIPNEVTLKHGKKYFSAVFRFKGDPEELNEVEYISFALGTDQGTQIVNVYDPAYKEKLMKIDGFQEEYEDRYGIIVNAIKNRKTDDFKLEYVFEEEESGYDTFDSIKENGVMIAIQWEDRENNYEDRIHSQ</sequence>
<organism evidence="2 3">
    <name type="scientific">Thermobacillus xylanilyticus</name>
    <dbReference type="NCBI Taxonomy" id="76633"/>
    <lineage>
        <taxon>Bacteria</taxon>
        <taxon>Bacillati</taxon>
        <taxon>Bacillota</taxon>
        <taxon>Bacilli</taxon>
        <taxon>Bacillales</taxon>
        <taxon>Paenibacillaceae</taxon>
        <taxon>Thermobacillus</taxon>
    </lineage>
</organism>
<evidence type="ECO:0000256" key="1">
    <source>
        <dbReference type="SAM" id="SignalP"/>
    </source>
</evidence>
<name>A0ABM8V1F9_THEXY</name>
<keyword evidence="1" id="KW-0732">Signal</keyword>
<evidence type="ECO:0008006" key="4">
    <source>
        <dbReference type="Google" id="ProtNLM"/>
    </source>
</evidence>
<feature type="signal peptide" evidence="1">
    <location>
        <begin position="1"/>
        <end position="30"/>
    </location>
</feature>
<evidence type="ECO:0000313" key="2">
    <source>
        <dbReference type="EMBL" id="CAG5081004.1"/>
    </source>
</evidence>
<feature type="chain" id="PRO_5047040727" description="Lipoprotein" evidence="1">
    <location>
        <begin position="31"/>
        <end position="184"/>
    </location>
</feature>